<evidence type="ECO:0000313" key="1">
    <source>
        <dbReference type="EMBL" id="MFC4506554.1"/>
    </source>
</evidence>
<dbReference type="RefSeq" id="WP_381184577.1">
    <property type="nucleotide sequence ID" value="NZ_JBHSFK010000045.1"/>
</dbReference>
<name>A0ABV9B304_9ACTN</name>
<evidence type="ECO:0000313" key="2">
    <source>
        <dbReference type="Proteomes" id="UP001595839"/>
    </source>
</evidence>
<accession>A0ABV9B304</accession>
<dbReference type="EMBL" id="JBHSFK010000045">
    <property type="protein sequence ID" value="MFC4506554.1"/>
    <property type="molecule type" value="Genomic_DNA"/>
</dbReference>
<keyword evidence="2" id="KW-1185">Reference proteome</keyword>
<sequence>MQVTASFCSGWCESGSARHTRPLAGIDINDNTRDTLQALAEAAGLSLEDYLTQVAKEKQRERVLAEGAEIFRRVTGDPATVSAFDAEFGGPAQVEHAPRAA</sequence>
<gene>
    <name evidence="1" type="ORF">ACFPIH_45135</name>
</gene>
<protein>
    <submittedName>
        <fullName evidence="1">Antitoxin MazE7</fullName>
    </submittedName>
</protein>
<reference evidence="2" key="1">
    <citation type="journal article" date="2019" name="Int. J. Syst. Evol. Microbiol.">
        <title>The Global Catalogue of Microorganisms (GCM) 10K type strain sequencing project: providing services to taxonomists for standard genome sequencing and annotation.</title>
        <authorList>
            <consortium name="The Broad Institute Genomics Platform"/>
            <consortium name="The Broad Institute Genome Sequencing Center for Infectious Disease"/>
            <person name="Wu L."/>
            <person name="Ma J."/>
        </authorList>
    </citation>
    <scope>NUCLEOTIDE SEQUENCE [LARGE SCALE GENOMIC DNA]</scope>
    <source>
        <strain evidence="2">CGMCC 4.7177</strain>
    </source>
</reference>
<dbReference type="Proteomes" id="UP001595839">
    <property type="component" value="Unassembled WGS sequence"/>
</dbReference>
<organism evidence="1 2">
    <name type="scientific">Streptomyces vulcanius</name>
    <dbReference type="NCBI Taxonomy" id="1441876"/>
    <lineage>
        <taxon>Bacteria</taxon>
        <taxon>Bacillati</taxon>
        <taxon>Actinomycetota</taxon>
        <taxon>Actinomycetes</taxon>
        <taxon>Kitasatosporales</taxon>
        <taxon>Streptomycetaceae</taxon>
        <taxon>Streptomyces</taxon>
    </lineage>
</organism>
<comment type="caution">
    <text evidence="1">The sequence shown here is derived from an EMBL/GenBank/DDBJ whole genome shotgun (WGS) entry which is preliminary data.</text>
</comment>
<proteinExistence type="predicted"/>